<name>A0ABX1N3T6_9RHOO</name>
<dbReference type="Gene3D" id="3.30.465.10">
    <property type="match status" value="1"/>
</dbReference>
<evidence type="ECO:0000256" key="2">
    <source>
        <dbReference type="ARBA" id="ARBA00023002"/>
    </source>
</evidence>
<keyword evidence="1" id="KW-0274">FAD</keyword>
<reference evidence="4" key="1">
    <citation type="submission" date="2019-12" db="EMBL/GenBank/DDBJ databases">
        <title>Comparative genomics gives insights into the taxonomy of the Azoarcus-Aromatoleum group and reveals separate origins of nif in the plant-associated Azoarcus and non-plant-associated Aromatoleum sub-groups.</title>
        <authorList>
            <person name="Lafos M."/>
            <person name="Maluk M."/>
            <person name="Batista M."/>
            <person name="Junghare M."/>
            <person name="Carmona M."/>
            <person name="Faoro H."/>
            <person name="Cruz L.M."/>
            <person name="Battistoni F."/>
            <person name="De Souza E."/>
            <person name="Pedrosa F."/>
            <person name="Chen W.-M."/>
            <person name="Poole P.S."/>
            <person name="Dixon R.A."/>
            <person name="James E.K."/>
        </authorList>
    </citation>
    <scope>NUCLEOTIDE SEQUENCE</scope>
    <source>
        <strain evidence="4">U120</strain>
    </source>
</reference>
<proteinExistence type="predicted"/>
<dbReference type="InterPro" id="IPR016166">
    <property type="entry name" value="FAD-bd_PCMH"/>
</dbReference>
<dbReference type="InterPro" id="IPR036318">
    <property type="entry name" value="FAD-bd_PCMH-like_sf"/>
</dbReference>
<evidence type="ECO:0000259" key="3">
    <source>
        <dbReference type="PROSITE" id="PS51387"/>
    </source>
</evidence>
<evidence type="ECO:0000313" key="5">
    <source>
        <dbReference type="Proteomes" id="UP000601990"/>
    </source>
</evidence>
<dbReference type="InterPro" id="IPR006094">
    <property type="entry name" value="Oxid_FAD_bind_N"/>
</dbReference>
<dbReference type="PANTHER" id="PTHR43762">
    <property type="entry name" value="L-GULONOLACTONE OXIDASE"/>
    <property type="match status" value="1"/>
</dbReference>
<evidence type="ECO:0000256" key="1">
    <source>
        <dbReference type="ARBA" id="ARBA00022827"/>
    </source>
</evidence>
<dbReference type="PANTHER" id="PTHR43762:SF1">
    <property type="entry name" value="D-ARABINONO-1,4-LACTONE OXIDASE"/>
    <property type="match status" value="1"/>
</dbReference>
<keyword evidence="2" id="KW-0560">Oxidoreductase</keyword>
<sequence length="764" mass="82783">MRPSTSTTHFIPPRCRTASNGCAGARCSGWRSARSPTAIACGWASRSSCSCTPSTSSGPERARDPIRTSTRAPLMPCFSPTVPEDANAAVTDLLFVHPFLAGSLYRPRNRSELVAAVVRARNTGRSLRALGSNWSVSQVGTAEDAVDTGALGLHLSAPFPDGAEKLAAGRLRNGGSNFLHAVLSGHPLGVGRRYVHVEAGIKLHQLLDDLARCGMSLPTMGDGGGQSLVGAISTSTHGADLQVPPLVDWIRAVHLVTASGREAWITPANSPFANATVVGQIPDWCTDARFIAEDAVFSAARLGVGRTGVVYSVVLEVVAQYSLVEVNMEHRWSEMRAQLSGSRLSAGGPTGVFHAPLRDFDGGWLRAAILQRAEYDGRFRYKGGPEKWPFVPAYYDRHPKVYEQLLTDLRLTDLADDLRGGPLMPLHHLNIVIGLPQPDRCFVRRRWKRSEPVRPHLVGRPPDDDLVAAVKANKTNPPGIVDALKDRLEIDPFMNFLGWLLHSAKKKRLDFYLDTEIANIAQQHLALGATSGEALFIVLHRIAHDQVLEARADVTRAVGQVIAGEFSRTARAGPASGGLDQNMLDAHDYGIDRAQAGNSGEVHFDASAPGYLQFVDAVIDAALRRAPVFGYIGIRFTPRASALLAMQQYGLTASVEVSTIRSRLEDVYGGFWAEVHYLSRAHRGIPHWGQEMRHTQSELEALYGAALTRWRSILSDLADGHPEVFRTDFSVDKGLEPVAAPVAIPGTTDEDIETFFIGLAAGSD</sequence>
<dbReference type="InterPro" id="IPR010031">
    <property type="entry name" value="FAD_lactone_oxidase-like"/>
</dbReference>
<dbReference type="PROSITE" id="PS51387">
    <property type="entry name" value="FAD_PCMH"/>
    <property type="match status" value="1"/>
</dbReference>
<dbReference type="InterPro" id="IPR016169">
    <property type="entry name" value="FAD-bd_PCMH_sub2"/>
</dbReference>
<feature type="domain" description="FAD-binding PCMH-type" evidence="3">
    <location>
        <begin position="96"/>
        <end position="320"/>
    </location>
</feature>
<dbReference type="Pfam" id="PF01565">
    <property type="entry name" value="FAD_binding_4"/>
    <property type="match status" value="1"/>
</dbReference>
<accession>A0ABX1N3T6</accession>
<gene>
    <name evidence="4" type="ORF">GO608_11460</name>
</gene>
<dbReference type="Proteomes" id="UP000601990">
    <property type="component" value="Unassembled WGS sequence"/>
</dbReference>
<comment type="caution">
    <text evidence="4">The sequence shown here is derived from an EMBL/GenBank/DDBJ whole genome shotgun (WGS) entry which is preliminary data.</text>
</comment>
<keyword evidence="1" id="KW-0285">Flavoprotein</keyword>
<dbReference type="InterPro" id="IPR007173">
    <property type="entry name" value="ALO_C"/>
</dbReference>
<protein>
    <submittedName>
        <fullName evidence="4">FAD-binding protein</fullName>
    </submittedName>
</protein>
<keyword evidence="5" id="KW-1185">Reference proteome</keyword>
<dbReference type="EMBL" id="WTVH01000021">
    <property type="protein sequence ID" value="NMF93946.1"/>
    <property type="molecule type" value="Genomic_DNA"/>
</dbReference>
<organism evidence="4 5">
    <name type="scientific">Aromatoleum buckelii</name>
    <dbReference type="NCBI Taxonomy" id="200254"/>
    <lineage>
        <taxon>Bacteria</taxon>
        <taxon>Pseudomonadati</taxon>
        <taxon>Pseudomonadota</taxon>
        <taxon>Betaproteobacteria</taxon>
        <taxon>Rhodocyclales</taxon>
        <taxon>Rhodocyclaceae</taxon>
        <taxon>Aromatoleum</taxon>
    </lineage>
</organism>
<dbReference type="Pfam" id="PF04030">
    <property type="entry name" value="ALO"/>
    <property type="match status" value="1"/>
</dbReference>
<evidence type="ECO:0000313" key="4">
    <source>
        <dbReference type="EMBL" id="NMF93946.1"/>
    </source>
</evidence>
<dbReference type="SUPFAM" id="SSF56176">
    <property type="entry name" value="FAD-binding/transporter-associated domain-like"/>
    <property type="match status" value="1"/>
</dbReference>